<evidence type="ECO:0000313" key="3">
    <source>
        <dbReference type="Proteomes" id="UP000016662"/>
    </source>
</evidence>
<dbReference type="OrthoDB" id="9766061at2"/>
<organism evidence="2 3">
    <name type="scientific">Ruminococcus callidus ATCC 27760</name>
    <dbReference type="NCBI Taxonomy" id="411473"/>
    <lineage>
        <taxon>Bacteria</taxon>
        <taxon>Bacillati</taxon>
        <taxon>Bacillota</taxon>
        <taxon>Clostridia</taxon>
        <taxon>Eubacteriales</taxon>
        <taxon>Oscillospiraceae</taxon>
        <taxon>Ruminococcus</taxon>
    </lineage>
</organism>
<sequence>MPNKHAVLSASSSARWLACPPSAQLCAALPDTVTDYAREGTCAHELAEYKVQKLLGNPASNPTENLDFYDTEMEYCTDSYAQYIAELLATLQEPMVLVEQRLDFSRYVPSGFGTGDCVIVADDILTVIDFKYGKGVAVSADHNSQMMLYALGALELFDALYDIAEIWMVIFQPRIQNLSECTLPLSELLHWAETELKPKAALAARGEGEFFAGEHCRFCKRKATCRKRAEYNLQLAKYDFAMPDKLTDTEIETILATADQLTAWVADVKEYALQQSLQGKAWKNWKLVEGRARRAYCSETAAAEAVQAAGFDPYEHKVMGIIAMTRMLGKKKFEELLGNLLVKPQGKPTLVPLSDKRPAWNTAQEDFKE</sequence>
<accession>U2KX87</accession>
<dbReference type="RefSeq" id="WP_021682370.1">
    <property type="nucleotide sequence ID" value="NZ_KI260415.1"/>
</dbReference>
<dbReference type="Proteomes" id="UP000016662">
    <property type="component" value="Unassembled WGS sequence"/>
</dbReference>
<gene>
    <name evidence="2" type="ORF">RUMCAL_00906</name>
</gene>
<evidence type="ECO:0000313" key="2">
    <source>
        <dbReference type="EMBL" id="ERJ96720.1"/>
    </source>
</evidence>
<dbReference type="STRING" id="411473.RUMCAL_00906"/>
<name>U2KX87_9FIRM</name>
<dbReference type="HOGENOM" id="CLU_043122_1_1_9"/>
<dbReference type="Gene3D" id="3.90.320.10">
    <property type="match status" value="1"/>
</dbReference>
<keyword evidence="1" id="KW-0378">Hydrolase</keyword>
<protein>
    <recommendedName>
        <fullName evidence="4">DUF2800 domain-containing protein</fullName>
    </recommendedName>
</protein>
<dbReference type="eggNOG" id="COG2887">
    <property type="taxonomic scope" value="Bacteria"/>
</dbReference>
<dbReference type="InterPro" id="IPR011604">
    <property type="entry name" value="PDDEXK-like_dom_sf"/>
</dbReference>
<dbReference type="Pfam" id="PF10926">
    <property type="entry name" value="DUF2800"/>
    <property type="match status" value="1"/>
</dbReference>
<dbReference type="InterPro" id="IPR021229">
    <property type="entry name" value="DUF2800"/>
</dbReference>
<keyword evidence="3" id="KW-1185">Reference proteome</keyword>
<dbReference type="GO" id="GO:0016787">
    <property type="term" value="F:hydrolase activity"/>
    <property type="evidence" value="ECO:0007669"/>
    <property type="project" value="UniProtKB-KW"/>
</dbReference>
<dbReference type="EMBL" id="AWVF01000106">
    <property type="protein sequence ID" value="ERJ96720.1"/>
    <property type="molecule type" value="Genomic_DNA"/>
</dbReference>
<dbReference type="PATRIC" id="fig|411473.3.peg.742"/>
<dbReference type="AlphaFoldDB" id="U2KX87"/>
<reference evidence="2 3" key="1">
    <citation type="submission" date="2013-07" db="EMBL/GenBank/DDBJ databases">
        <authorList>
            <person name="Weinstock G."/>
            <person name="Sodergren E."/>
            <person name="Wylie T."/>
            <person name="Fulton L."/>
            <person name="Fulton R."/>
            <person name="Fronick C."/>
            <person name="O'Laughlin M."/>
            <person name="Godfrey J."/>
            <person name="Miner T."/>
            <person name="Herter B."/>
            <person name="Appelbaum E."/>
            <person name="Cordes M."/>
            <person name="Lek S."/>
            <person name="Wollam A."/>
            <person name="Pepin K.H."/>
            <person name="Palsikar V.B."/>
            <person name="Mitreva M."/>
            <person name="Wilson R.K."/>
        </authorList>
    </citation>
    <scope>NUCLEOTIDE SEQUENCE [LARGE SCALE GENOMIC DNA]</scope>
    <source>
        <strain evidence="2 3">ATCC 27760</strain>
    </source>
</reference>
<proteinExistence type="predicted"/>
<evidence type="ECO:0008006" key="4">
    <source>
        <dbReference type="Google" id="ProtNLM"/>
    </source>
</evidence>
<evidence type="ECO:0000256" key="1">
    <source>
        <dbReference type="ARBA" id="ARBA00022801"/>
    </source>
</evidence>
<comment type="caution">
    <text evidence="2">The sequence shown here is derived from an EMBL/GenBank/DDBJ whole genome shotgun (WGS) entry which is preliminary data.</text>
</comment>